<feature type="region of interest" description="Disordered" evidence="1">
    <location>
        <begin position="193"/>
        <end position="269"/>
    </location>
</feature>
<dbReference type="SUPFAM" id="SSF52833">
    <property type="entry name" value="Thioredoxin-like"/>
    <property type="match status" value="1"/>
</dbReference>
<evidence type="ECO:0000313" key="4">
    <source>
        <dbReference type="EMBL" id="QDS99771.1"/>
    </source>
</evidence>
<dbReference type="PROSITE" id="PS51352">
    <property type="entry name" value="THIOREDOXIN_2"/>
    <property type="match status" value="1"/>
</dbReference>
<keyword evidence="4" id="KW-0560">Oxidoreductase</keyword>
<feature type="signal peptide" evidence="2">
    <location>
        <begin position="1"/>
        <end position="23"/>
    </location>
</feature>
<feature type="compositionally biased region" description="Polar residues" evidence="1">
    <location>
        <begin position="193"/>
        <end position="202"/>
    </location>
</feature>
<evidence type="ECO:0000313" key="5">
    <source>
        <dbReference type="Proteomes" id="UP000319852"/>
    </source>
</evidence>
<dbReference type="Proteomes" id="UP000319852">
    <property type="component" value="Chromosome"/>
</dbReference>
<dbReference type="Gene3D" id="3.40.30.10">
    <property type="entry name" value="Glutaredoxin"/>
    <property type="match status" value="1"/>
</dbReference>
<protein>
    <submittedName>
        <fullName evidence="4">Thiol:disulfide interchange protein DsbD</fullName>
        <ecNumber evidence="4">1.8.1.8</ecNumber>
    </submittedName>
</protein>
<sequence precursor="true">MAVRTLTLFCAAMTVVLASSSQAAFEKEAVKWRNNLDAAKIEAAQSGRLVLLHFYTKSCGPCRMLDKNVFSQPRVAQSIEQNYVPVKVDAEVSPALRAAYRIERVPTEVIITAEGTPVGSMGSPAKAGDYVDRLSQVANHFRQTNAHLTQTSHQAASHVNSAYAGLDVKSTASPTPPAAGPVVTQNPYVASNKAPTSQQMATQAAPAGGRYASEQVPAAVQPPVAQPPTYAAQATATSPAPAVAPPSPALANSMAASTGPQMPSNAMPQSYRNPYVAESKPPATTSIPKPAMTTQQAPALTAVAVQQPAPAPAQAAPNQVAPVQSAPTKPIVATQPTPIKAVVAVAASPTNSTVDNTITPTVATPGASAQATLASNTQEVAAGTATLGFDGYCPVSLKHANKWVKGKAEYGLVHRDRLYLFVGEKERQQFFANADAYSPVFSGLDPVLMLDQQASVPGSRQFGYRHKGAFYLFANQVTMQKFAQNPDVYSANVRQAMARIDGLDTDGTIRR</sequence>
<feature type="chain" id="PRO_5022205060" evidence="2">
    <location>
        <begin position="24"/>
        <end position="511"/>
    </location>
</feature>
<reference evidence="4 5" key="1">
    <citation type="submission" date="2019-02" db="EMBL/GenBank/DDBJ databases">
        <title>Deep-cultivation of Planctomycetes and their phenomic and genomic characterization uncovers novel biology.</title>
        <authorList>
            <person name="Wiegand S."/>
            <person name="Jogler M."/>
            <person name="Boedeker C."/>
            <person name="Pinto D."/>
            <person name="Vollmers J."/>
            <person name="Rivas-Marin E."/>
            <person name="Kohn T."/>
            <person name="Peeters S.H."/>
            <person name="Heuer A."/>
            <person name="Rast P."/>
            <person name="Oberbeckmann S."/>
            <person name="Bunk B."/>
            <person name="Jeske O."/>
            <person name="Meyerdierks A."/>
            <person name="Storesund J.E."/>
            <person name="Kallscheuer N."/>
            <person name="Luecker S."/>
            <person name="Lage O.M."/>
            <person name="Pohl T."/>
            <person name="Merkel B.J."/>
            <person name="Hornburger P."/>
            <person name="Mueller R.-W."/>
            <person name="Bruemmer F."/>
            <person name="Labrenz M."/>
            <person name="Spormann A.M."/>
            <person name="Op den Camp H."/>
            <person name="Overmann J."/>
            <person name="Amann R."/>
            <person name="Jetten M.S.M."/>
            <person name="Mascher T."/>
            <person name="Medema M.H."/>
            <person name="Devos D.P."/>
            <person name="Kaster A.-K."/>
            <person name="Ovreas L."/>
            <person name="Rohde M."/>
            <person name="Galperin M.Y."/>
            <person name="Jogler C."/>
        </authorList>
    </citation>
    <scope>NUCLEOTIDE SEQUENCE [LARGE SCALE GENOMIC DNA]</scope>
    <source>
        <strain evidence="4 5">HG15A2</strain>
    </source>
</reference>
<dbReference type="EMBL" id="CP036263">
    <property type="protein sequence ID" value="QDS99771.1"/>
    <property type="molecule type" value="Genomic_DNA"/>
</dbReference>
<dbReference type="EC" id="1.8.1.8" evidence="4"/>
<dbReference type="InterPro" id="IPR013766">
    <property type="entry name" value="Thioredoxin_domain"/>
</dbReference>
<dbReference type="AlphaFoldDB" id="A0A517MY20"/>
<dbReference type="CDD" id="cd02947">
    <property type="entry name" value="TRX_family"/>
    <property type="match status" value="1"/>
</dbReference>
<dbReference type="Pfam" id="PF13899">
    <property type="entry name" value="Thioredoxin_7"/>
    <property type="match status" value="1"/>
</dbReference>
<proteinExistence type="predicted"/>
<evidence type="ECO:0000256" key="1">
    <source>
        <dbReference type="SAM" id="MobiDB-lite"/>
    </source>
</evidence>
<feature type="compositionally biased region" description="Low complexity" evidence="1">
    <location>
        <begin position="212"/>
        <end position="241"/>
    </location>
</feature>
<keyword evidence="5" id="KW-1185">Reference proteome</keyword>
<dbReference type="InterPro" id="IPR036249">
    <property type="entry name" value="Thioredoxin-like_sf"/>
</dbReference>
<accession>A0A517MY20</accession>
<organism evidence="4 5">
    <name type="scientific">Adhaeretor mobilis</name>
    <dbReference type="NCBI Taxonomy" id="1930276"/>
    <lineage>
        <taxon>Bacteria</taxon>
        <taxon>Pseudomonadati</taxon>
        <taxon>Planctomycetota</taxon>
        <taxon>Planctomycetia</taxon>
        <taxon>Pirellulales</taxon>
        <taxon>Lacipirellulaceae</taxon>
        <taxon>Adhaeretor</taxon>
    </lineage>
</organism>
<dbReference type="KEGG" id="amob:HG15A2_31020"/>
<dbReference type="GO" id="GO:0047134">
    <property type="term" value="F:protein-disulfide reductase [NAD(P)H] activity"/>
    <property type="evidence" value="ECO:0007669"/>
    <property type="project" value="UniProtKB-EC"/>
</dbReference>
<keyword evidence="2" id="KW-0732">Signal</keyword>
<feature type="compositionally biased region" description="Polar residues" evidence="1">
    <location>
        <begin position="254"/>
        <end position="269"/>
    </location>
</feature>
<gene>
    <name evidence="4" type="primary">dsbD_3</name>
    <name evidence="4" type="ORF">HG15A2_31020</name>
</gene>
<feature type="domain" description="Thioredoxin" evidence="3">
    <location>
        <begin position="16"/>
        <end position="139"/>
    </location>
</feature>
<evidence type="ECO:0000256" key="2">
    <source>
        <dbReference type="SAM" id="SignalP"/>
    </source>
</evidence>
<dbReference type="RefSeq" id="WP_145060940.1">
    <property type="nucleotide sequence ID" value="NZ_CP036263.1"/>
</dbReference>
<dbReference type="OrthoDB" id="244344at2"/>
<name>A0A517MY20_9BACT</name>
<evidence type="ECO:0000259" key="3">
    <source>
        <dbReference type="PROSITE" id="PS51352"/>
    </source>
</evidence>